<name>W2RZ53_CYPE1</name>
<dbReference type="VEuPathDB" id="FungiDB:HMPREF1541_02987"/>
<organism evidence="2 3">
    <name type="scientific">Cyphellophora europaea (strain CBS 101466)</name>
    <name type="common">Phialophora europaea</name>
    <dbReference type="NCBI Taxonomy" id="1220924"/>
    <lineage>
        <taxon>Eukaryota</taxon>
        <taxon>Fungi</taxon>
        <taxon>Dikarya</taxon>
        <taxon>Ascomycota</taxon>
        <taxon>Pezizomycotina</taxon>
        <taxon>Eurotiomycetes</taxon>
        <taxon>Chaetothyriomycetidae</taxon>
        <taxon>Chaetothyriales</taxon>
        <taxon>Cyphellophoraceae</taxon>
        <taxon>Cyphellophora</taxon>
    </lineage>
</organism>
<dbReference type="EMBL" id="KB822719">
    <property type="protein sequence ID" value="ETN41053.1"/>
    <property type="molecule type" value="Genomic_DNA"/>
</dbReference>
<evidence type="ECO:0000259" key="1">
    <source>
        <dbReference type="Pfam" id="PF01965"/>
    </source>
</evidence>
<evidence type="ECO:0000313" key="2">
    <source>
        <dbReference type="EMBL" id="ETN41053.1"/>
    </source>
</evidence>
<dbReference type="SUPFAM" id="SSF52317">
    <property type="entry name" value="Class I glutamine amidotransferase-like"/>
    <property type="match status" value="1"/>
</dbReference>
<dbReference type="GeneID" id="19970326"/>
<dbReference type="RefSeq" id="XP_008715562.1">
    <property type="nucleotide sequence ID" value="XM_008717340.1"/>
</dbReference>
<evidence type="ECO:0000313" key="3">
    <source>
        <dbReference type="Proteomes" id="UP000030752"/>
    </source>
</evidence>
<proteinExistence type="predicted"/>
<protein>
    <recommendedName>
        <fullName evidence="1">DJ-1/PfpI domain-containing protein</fullName>
    </recommendedName>
</protein>
<dbReference type="HOGENOM" id="CLU_000445_44_8_1"/>
<dbReference type="InterPro" id="IPR002818">
    <property type="entry name" value="DJ-1/PfpI"/>
</dbReference>
<gene>
    <name evidence="2" type="ORF">HMPREF1541_02987</name>
</gene>
<sequence length="230" mass="25426">MIADKLDLKNPHRRMRVGVILVNSVTEILDVATLDIFAGLSKDFTNNFPSELVSDQWKKEALDVEFHWVNETGKDATLTAGITLKPTDSFETCPPLDVVLMGANVMGYVINEAEGAFIRKAYDECSAFITVCGGAMSALQAGILRGHTATAPRLVVDELRKTNPEVNWVEKRWVHDGKLWTSGALLNGTDLMHAFATEHWGGPGSYIEWGLQLGHYPARDVDYADVSHRL</sequence>
<dbReference type="PANTHER" id="PTHR43130:SF7">
    <property type="entry name" value="DJ-1_PFPI DOMAIN-CONTAINING PROTEIN"/>
    <property type="match status" value="1"/>
</dbReference>
<keyword evidence="3" id="KW-1185">Reference proteome</keyword>
<dbReference type="OrthoDB" id="5424793at2759"/>
<dbReference type="eggNOG" id="ENOG502SMQ8">
    <property type="taxonomic scope" value="Eukaryota"/>
</dbReference>
<dbReference type="Proteomes" id="UP000030752">
    <property type="component" value="Unassembled WGS sequence"/>
</dbReference>
<feature type="domain" description="DJ-1/PfpI" evidence="1">
    <location>
        <begin position="63"/>
        <end position="194"/>
    </location>
</feature>
<dbReference type="Gene3D" id="3.40.50.880">
    <property type="match status" value="1"/>
</dbReference>
<dbReference type="InterPro" id="IPR052158">
    <property type="entry name" value="INH-QAR"/>
</dbReference>
<dbReference type="InParanoid" id="W2RZ53"/>
<accession>W2RZ53</accession>
<dbReference type="STRING" id="1220924.W2RZ53"/>
<reference evidence="2 3" key="1">
    <citation type="submission" date="2013-03" db="EMBL/GenBank/DDBJ databases">
        <title>The Genome Sequence of Phialophora europaea CBS 101466.</title>
        <authorList>
            <consortium name="The Broad Institute Genomics Platform"/>
            <person name="Cuomo C."/>
            <person name="de Hoog S."/>
            <person name="Gorbushina A."/>
            <person name="Walker B."/>
            <person name="Young S.K."/>
            <person name="Zeng Q."/>
            <person name="Gargeya S."/>
            <person name="Fitzgerald M."/>
            <person name="Haas B."/>
            <person name="Abouelleil A."/>
            <person name="Allen A.W."/>
            <person name="Alvarado L."/>
            <person name="Arachchi H.M."/>
            <person name="Berlin A.M."/>
            <person name="Chapman S.B."/>
            <person name="Gainer-Dewar J."/>
            <person name="Goldberg J."/>
            <person name="Griggs A."/>
            <person name="Gujja S."/>
            <person name="Hansen M."/>
            <person name="Howarth C."/>
            <person name="Imamovic A."/>
            <person name="Ireland A."/>
            <person name="Larimer J."/>
            <person name="McCowan C."/>
            <person name="Murphy C."/>
            <person name="Pearson M."/>
            <person name="Poon T.W."/>
            <person name="Priest M."/>
            <person name="Roberts A."/>
            <person name="Saif S."/>
            <person name="Shea T."/>
            <person name="Sisk P."/>
            <person name="Sykes S."/>
            <person name="Wortman J."/>
            <person name="Nusbaum C."/>
            <person name="Birren B."/>
        </authorList>
    </citation>
    <scope>NUCLEOTIDE SEQUENCE [LARGE SCALE GENOMIC DNA]</scope>
    <source>
        <strain evidence="2 3">CBS 101466</strain>
    </source>
</reference>
<dbReference type="AlphaFoldDB" id="W2RZ53"/>
<dbReference type="InterPro" id="IPR029062">
    <property type="entry name" value="Class_I_gatase-like"/>
</dbReference>
<dbReference type="Pfam" id="PF01965">
    <property type="entry name" value="DJ-1_PfpI"/>
    <property type="match status" value="1"/>
</dbReference>
<dbReference type="PANTHER" id="PTHR43130">
    <property type="entry name" value="ARAC-FAMILY TRANSCRIPTIONAL REGULATOR"/>
    <property type="match status" value="1"/>
</dbReference>